<gene>
    <name evidence="8" type="ORF">BV898_10088</name>
</gene>
<dbReference type="Pfam" id="PF03381">
    <property type="entry name" value="CDC50"/>
    <property type="match status" value="1"/>
</dbReference>
<evidence type="ECO:0000256" key="3">
    <source>
        <dbReference type="ARBA" id="ARBA00022692"/>
    </source>
</evidence>
<comment type="caution">
    <text evidence="8">The sequence shown here is derived from an EMBL/GenBank/DDBJ whole genome shotgun (WGS) entry which is preliminary data.</text>
</comment>
<dbReference type="OrthoDB" id="340608at2759"/>
<proteinExistence type="inferred from homology"/>
<evidence type="ECO:0000256" key="1">
    <source>
        <dbReference type="ARBA" id="ARBA00004141"/>
    </source>
</evidence>
<dbReference type="EMBL" id="MTYJ01000082">
    <property type="protein sequence ID" value="OQV15837.1"/>
    <property type="molecule type" value="Genomic_DNA"/>
</dbReference>
<feature type="region of interest" description="Disordered" evidence="6">
    <location>
        <begin position="1"/>
        <end position="40"/>
    </location>
</feature>
<dbReference type="GO" id="GO:0005783">
    <property type="term" value="C:endoplasmic reticulum"/>
    <property type="evidence" value="ECO:0007669"/>
    <property type="project" value="TreeGrafter"/>
</dbReference>
<evidence type="ECO:0000256" key="6">
    <source>
        <dbReference type="SAM" id="MobiDB-lite"/>
    </source>
</evidence>
<evidence type="ECO:0000256" key="5">
    <source>
        <dbReference type="ARBA" id="ARBA00023136"/>
    </source>
</evidence>
<feature type="compositionally biased region" description="Low complexity" evidence="6">
    <location>
        <begin position="457"/>
        <end position="479"/>
    </location>
</feature>
<dbReference type="GO" id="GO:0005794">
    <property type="term" value="C:Golgi apparatus"/>
    <property type="evidence" value="ECO:0007669"/>
    <property type="project" value="TreeGrafter"/>
</dbReference>
<evidence type="ECO:0000256" key="4">
    <source>
        <dbReference type="ARBA" id="ARBA00022989"/>
    </source>
</evidence>
<keyword evidence="3 7" id="KW-0812">Transmembrane</keyword>
<feature type="transmembrane region" description="Helical" evidence="7">
    <location>
        <begin position="56"/>
        <end position="82"/>
    </location>
</feature>
<comment type="subcellular location">
    <subcellularLocation>
        <location evidence="1">Membrane</location>
        <topology evidence="1">Multi-pass membrane protein</topology>
    </subcellularLocation>
</comment>
<keyword evidence="9" id="KW-1185">Reference proteome</keyword>
<dbReference type="PANTHER" id="PTHR10926:SF0">
    <property type="entry name" value="CDC50, ISOFORM A"/>
    <property type="match status" value="1"/>
</dbReference>
<keyword evidence="4 7" id="KW-1133">Transmembrane helix</keyword>
<comment type="similarity">
    <text evidence="2">Belongs to the CDC50/LEM3 family.</text>
</comment>
<dbReference type="PANTHER" id="PTHR10926">
    <property type="entry name" value="CELL CYCLE CONTROL PROTEIN 50"/>
    <property type="match status" value="1"/>
</dbReference>
<protein>
    <submittedName>
        <fullName evidence="8">Cell cycle control protein 50A</fullName>
    </submittedName>
</protein>
<evidence type="ECO:0000313" key="9">
    <source>
        <dbReference type="Proteomes" id="UP000192578"/>
    </source>
</evidence>
<feature type="region of interest" description="Disordered" evidence="6">
    <location>
        <begin position="425"/>
        <end position="487"/>
    </location>
</feature>
<evidence type="ECO:0000313" key="8">
    <source>
        <dbReference type="EMBL" id="OQV15837.1"/>
    </source>
</evidence>
<organism evidence="8 9">
    <name type="scientific">Hypsibius exemplaris</name>
    <name type="common">Freshwater tardigrade</name>
    <dbReference type="NCBI Taxonomy" id="2072580"/>
    <lineage>
        <taxon>Eukaryota</taxon>
        <taxon>Metazoa</taxon>
        <taxon>Ecdysozoa</taxon>
        <taxon>Tardigrada</taxon>
        <taxon>Eutardigrada</taxon>
        <taxon>Parachela</taxon>
        <taxon>Hypsibioidea</taxon>
        <taxon>Hypsibiidae</taxon>
        <taxon>Hypsibius</taxon>
    </lineage>
</organism>
<dbReference type="GO" id="GO:0005886">
    <property type="term" value="C:plasma membrane"/>
    <property type="evidence" value="ECO:0007669"/>
    <property type="project" value="TreeGrafter"/>
</dbReference>
<evidence type="ECO:0000256" key="2">
    <source>
        <dbReference type="ARBA" id="ARBA00009457"/>
    </source>
</evidence>
<evidence type="ECO:0000256" key="7">
    <source>
        <dbReference type="SAM" id="Phobius"/>
    </source>
</evidence>
<dbReference type="AlphaFoldDB" id="A0A1W0WL01"/>
<dbReference type="InterPro" id="IPR005045">
    <property type="entry name" value="CDC50/LEM3_fam"/>
</dbReference>
<accession>A0A1W0WL01</accession>
<name>A0A1W0WL01_HYPEX</name>
<reference evidence="9" key="1">
    <citation type="submission" date="2017-01" db="EMBL/GenBank/DDBJ databases">
        <title>Comparative genomics of anhydrobiosis in the tardigrade Hypsibius dujardini.</title>
        <authorList>
            <person name="Yoshida Y."/>
            <person name="Koutsovoulos G."/>
            <person name="Laetsch D."/>
            <person name="Stevens L."/>
            <person name="Kumar S."/>
            <person name="Horikawa D."/>
            <person name="Ishino K."/>
            <person name="Komine S."/>
            <person name="Tomita M."/>
            <person name="Blaxter M."/>
            <person name="Arakawa K."/>
        </authorList>
    </citation>
    <scope>NUCLEOTIDE SEQUENCE [LARGE SCALE GENOMIC DNA]</scope>
    <source>
        <strain evidence="9">Z151</strain>
    </source>
</reference>
<dbReference type="Proteomes" id="UP000192578">
    <property type="component" value="Unassembled WGS sequence"/>
</dbReference>
<keyword evidence="5 7" id="KW-0472">Membrane</keyword>
<feature type="compositionally biased region" description="Low complexity" evidence="6">
    <location>
        <begin position="430"/>
        <end position="444"/>
    </location>
</feature>
<feature type="transmembrane region" description="Helical" evidence="7">
    <location>
        <begin position="357"/>
        <end position="381"/>
    </location>
</feature>
<sequence length="584" mass="64743">MAQPTEAVTAAMSHVASGSGVPHQPDESRRSRKPANTKFKQQQLPAWQPMLTARSVLPFLVAIGVAFIPIGIALFLSAANVYEIQRDYTQCKELGKDVPCANFSFSSQNPICHCQEFFSLDKQIAGPVYIYYGLDNFYQNHRKYVKSRDDNQLMGGFQRIDIDKQTGPSKDCDPFASVKGNGTYGYAPCGAIANSLFNDSIALHYLGNPTDAAAGVNIQPVGLLKTGIAWKSDKDIKFRNPRNASGIATRQALIDAMKNNNLEKPPYWSTELWNLDTEDQNNNGLQNEDLIVWMRTAAFPSFRKLYRRVNHVNTFADGLPVGNYSFEIDYRYPVTAFEGRKYVIISSVSWIGGRNPFLGIAYMTVGCVCLLLAAIFFFIHVKWGKKPSDMMNVTSASHCYEADAFAGLTVDTPYHRRTLREAFLLDRTEPSTPASSSRSPMSSSRWLETIPSSNEVGRNTNSSSNNTTTRGGNSTATTTPNSSQGKQRVRFGQLNSPRFAAADNQVKVQVVSSLGGLRTGQTIHELLNDVLANVTVVSTDDTALDLANRRSSPRKSIIRPEDAATERDVRMRRRQMIDQPVLVD</sequence>